<organism evidence="3 4">
    <name type="scientific">Litorilituus sediminis</name>
    <dbReference type="NCBI Taxonomy" id="718192"/>
    <lineage>
        <taxon>Bacteria</taxon>
        <taxon>Pseudomonadati</taxon>
        <taxon>Pseudomonadota</taxon>
        <taxon>Gammaproteobacteria</taxon>
        <taxon>Alteromonadales</taxon>
        <taxon>Colwelliaceae</taxon>
        <taxon>Litorilituus</taxon>
    </lineage>
</organism>
<evidence type="ECO:0000313" key="4">
    <source>
        <dbReference type="Proteomes" id="UP000290244"/>
    </source>
</evidence>
<dbReference type="OrthoDB" id="5600183at2"/>
<protein>
    <submittedName>
        <fullName evidence="3">DUF2802 domain-containing protein</fullName>
    </submittedName>
</protein>
<dbReference type="Pfam" id="PF10975">
    <property type="entry name" value="DUF2802"/>
    <property type="match status" value="1"/>
</dbReference>
<evidence type="ECO:0000313" key="3">
    <source>
        <dbReference type="EMBL" id="QBG35180.1"/>
    </source>
</evidence>
<feature type="transmembrane region" description="Helical" evidence="2">
    <location>
        <begin position="6"/>
        <end position="26"/>
    </location>
</feature>
<keyword evidence="2" id="KW-0812">Transmembrane</keyword>
<sequence>MSLLAVPLIATTALILVILLAGHYFLRMSKLAKQINILSAQIQSNELQISELQSANMQLQTTIDNFKQKSETDITECIQVSRQLEHRIKTLHSQFNQQQQDIIKLQESEGQDKFYARAYKLAERGADVDEIVAECDLPRAEVEMLLSVYRRRISE</sequence>
<dbReference type="RefSeq" id="WP_130600105.1">
    <property type="nucleotide sequence ID" value="NZ_CP034759.1"/>
</dbReference>
<feature type="coiled-coil region" evidence="1">
    <location>
        <begin position="35"/>
        <end position="69"/>
    </location>
</feature>
<dbReference type="Proteomes" id="UP000290244">
    <property type="component" value="Chromosome"/>
</dbReference>
<keyword evidence="2" id="KW-1133">Transmembrane helix</keyword>
<name>A0A4V0ZFW1_9GAMM</name>
<reference evidence="3 4" key="1">
    <citation type="submission" date="2018-12" db="EMBL/GenBank/DDBJ databases">
        <title>Complete genome of Litorilituus sediminis.</title>
        <authorList>
            <person name="Liu A."/>
            <person name="Rong J."/>
        </authorList>
    </citation>
    <scope>NUCLEOTIDE SEQUENCE [LARGE SCALE GENOMIC DNA]</scope>
    <source>
        <strain evidence="3 4">JCM 17549</strain>
    </source>
</reference>
<dbReference type="EMBL" id="CP034759">
    <property type="protein sequence ID" value="QBG35180.1"/>
    <property type="molecule type" value="Genomic_DNA"/>
</dbReference>
<dbReference type="AlphaFoldDB" id="A0A4V0ZFW1"/>
<proteinExistence type="predicted"/>
<keyword evidence="1" id="KW-0175">Coiled coil</keyword>
<evidence type="ECO:0000256" key="1">
    <source>
        <dbReference type="SAM" id="Coils"/>
    </source>
</evidence>
<dbReference type="InterPro" id="IPR021244">
    <property type="entry name" value="DUF2802"/>
</dbReference>
<keyword evidence="2" id="KW-0472">Membrane</keyword>
<gene>
    <name evidence="3" type="ORF">EMK97_05335</name>
</gene>
<accession>A0A4V0ZFW1</accession>
<evidence type="ECO:0000256" key="2">
    <source>
        <dbReference type="SAM" id="Phobius"/>
    </source>
</evidence>
<dbReference type="KEGG" id="lsd:EMK97_05335"/>
<keyword evidence="4" id="KW-1185">Reference proteome</keyword>